<evidence type="ECO:0000313" key="2">
    <source>
        <dbReference type="Proteomes" id="UP000464507"/>
    </source>
</evidence>
<dbReference type="EMBL" id="CP017146">
    <property type="protein sequence ID" value="QHO70110.1"/>
    <property type="molecule type" value="Genomic_DNA"/>
</dbReference>
<name>A0A7L5AHQ3_9MICO</name>
<reference evidence="1 2" key="1">
    <citation type="submission" date="2016-09" db="EMBL/GenBank/DDBJ databases">
        <title>Complete genome sequence of microbes from the polar regions.</title>
        <authorList>
            <person name="Liao L."/>
            <person name="Chen B."/>
        </authorList>
    </citation>
    <scope>NUCLEOTIDE SEQUENCE [LARGE SCALE GENOMIC DNA]</scope>
    <source>
        <strain evidence="1 2">ZS314</strain>
    </source>
</reference>
<dbReference type="Proteomes" id="UP000464507">
    <property type="component" value="Chromosome"/>
</dbReference>
<organism evidence="1 2">
    <name type="scientific">Marisediminicola antarctica</name>
    <dbReference type="NCBI Taxonomy" id="674079"/>
    <lineage>
        <taxon>Bacteria</taxon>
        <taxon>Bacillati</taxon>
        <taxon>Actinomycetota</taxon>
        <taxon>Actinomycetes</taxon>
        <taxon>Micrococcales</taxon>
        <taxon>Microbacteriaceae</taxon>
        <taxon>Marisediminicola</taxon>
    </lineage>
</organism>
<keyword evidence="2" id="KW-1185">Reference proteome</keyword>
<dbReference type="KEGG" id="mant:BHD05_11135"/>
<gene>
    <name evidence="1" type="ORF">BHD05_11135</name>
</gene>
<evidence type="ECO:0000313" key="1">
    <source>
        <dbReference type="EMBL" id="QHO70110.1"/>
    </source>
</evidence>
<dbReference type="AlphaFoldDB" id="A0A7L5AHQ3"/>
<proteinExistence type="predicted"/>
<protein>
    <submittedName>
        <fullName evidence="1">Uncharacterized protein</fullName>
    </submittedName>
</protein>
<accession>A0A7L5AHQ3</accession>
<sequence length="98" mass="10772">MAVFHFDLRIPVLFSLAWRPHCSQFRGRDVFVLGSLDVAVEGFDAVAHSVRRAPFVRAPGEVLLLSPPALGLSLDRFEDRAELWALLASIDLAAAEAD</sequence>